<proteinExistence type="predicted"/>
<dbReference type="EnsemblBacteria" id="AAS95863">
    <property type="protein sequence ID" value="AAS95863"/>
    <property type="gene ID" value="DVU_1385"/>
</dbReference>
<dbReference type="EMBL" id="AE017285">
    <property type="protein sequence ID" value="AAS95863.1"/>
    <property type="molecule type" value="Genomic_DNA"/>
</dbReference>
<dbReference type="AlphaFoldDB" id="Q72C99"/>
<accession>Q72C99</accession>
<dbReference type="KEGG" id="dvu:DVU_1385"/>
<dbReference type="PaxDb" id="882-DVU_1385"/>
<protein>
    <submittedName>
        <fullName evidence="2">Uncharacterized protein</fullName>
    </submittedName>
</protein>
<evidence type="ECO:0000313" key="2">
    <source>
        <dbReference type="EMBL" id="AAS95863.1"/>
    </source>
</evidence>
<dbReference type="HOGENOM" id="CLU_3381568_0_0_7"/>
<sequence length="33" mass="3703">MPPQETLAFWLVDSGKSGTVKRQSSRRQPTENA</sequence>
<keyword evidence="3" id="KW-1185">Reference proteome</keyword>
<name>Q72C99_NITV2</name>
<feature type="region of interest" description="Disordered" evidence="1">
    <location>
        <begin position="10"/>
        <end position="33"/>
    </location>
</feature>
<gene>
    <name evidence="2" type="ordered locus">DVU_1385</name>
</gene>
<evidence type="ECO:0000256" key="1">
    <source>
        <dbReference type="SAM" id="MobiDB-lite"/>
    </source>
</evidence>
<feature type="compositionally biased region" description="Polar residues" evidence="1">
    <location>
        <begin position="16"/>
        <end position="33"/>
    </location>
</feature>
<organism evidence="2 3">
    <name type="scientific">Nitratidesulfovibrio vulgaris (strain ATCC 29579 / DSM 644 / CCUG 34227 / NCIMB 8303 / VKM B-1760 / Hildenborough)</name>
    <name type="common">Desulfovibrio vulgaris</name>
    <dbReference type="NCBI Taxonomy" id="882"/>
    <lineage>
        <taxon>Bacteria</taxon>
        <taxon>Pseudomonadati</taxon>
        <taxon>Thermodesulfobacteriota</taxon>
        <taxon>Desulfovibrionia</taxon>
        <taxon>Desulfovibrionales</taxon>
        <taxon>Desulfovibrionaceae</taxon>
        <taxon>Nitratidesulfovibrio</taxon>
    </lineage>
</organism>
<reference evidence="2 3" key="1">
    <citation type="journal article" date="2004" name="Nat. Biotechnol.">
        <title>The genome sequence of the anaerobic, sulfate-reducing bacterium Desulfovibrio vulgaris Hildenborough.</title>
        <authorList>
            <person name="Heidelberg J.F."/>
            <person name="Seshadri R."/>
            <person name="Haveman S.A."/>
            <person name="Hemme C.L."/>
            <person name="Paulsen I.T."/>
            <person name="Kolonay J.F."/>
            <person name="Eisen J.A."/>
            <person name="Ward N."/>
            <person name="Methe B."/>
            <person name="Brinkac L.M."/>
            <person name="Daugherty S.C."/>
            <person name="Deboy R.T."/>
            <person name="Dodson R.J."/>
            <person name="Durkin A.S."/>
            <person name="Madupu R."/>
            <person name="Nelson W.C."/>
            <person name="Sullivan S.A."/>
            <person name="Fouts D."/>
            <person name="Haft D.H."/>
            <person name="Selengut J."/>
            <person name="Peterson J.D."/>
            <person name="Davidsen T.M."/>
            <person name="Zafar N."/>
            <person name="Zhou L."/>
            <person name="Radune D."/>
            <person name="Dimitrov G."/>
            <person name="Hance M."/>
            <person name="Tran K."/>
            <person name="Khouri H."/>
            <person name="Gill J."/>
            <person name="Utterback T.R."/>
            <person name="Feldblyum T.V."/>
            <person name="Wall J.D."/>
            <person name="Voordouw G."/>
            <person name="Fraser C.M."/>
        </authorList>
    </citation>
    <scope>NUCLEOTIDE SEQUENCE [LARGE SCALE GENOMIC DNA]</scope>
    <source>
        <strain evidence="3">ATCC 29579 / DSM 644 / NCIMB 8303 / VKM B-1760 / Hildenborough</strain>
    </source>
</reference>
<evidence type="ECO:0000313" key="3">
    <source>
        <dbReference type="Proteomes" id="UP000002194"/>
    </source>
</evidence>
<dbReference type="Proteomes" id="UP000002194">
    <property type="component" value="Chromosome"/>
</dbReference>